<name>A0A974BWJ3_XENLA</name>
<gene>
    <name evidence="2" type="ORF">XELAEV_18047875mg</name>
</gene>
<proteinExistence type="predicted"/>
<dbReference type="AlphaFoldDB" id="A0A974BWJ3"/>
<dbReference type="Proteomes" id="UP000694892">
    <property type="component" value="Chromosome 9_10S"/>
</dbReference>
<evidence type="ECO:0000256" key="1">
    <source>
        <dbReference type="SAM" id="MobiDB-lite"/>
    </source>
</evidence>
<feature type="region of interest" description="Disordered" evidence="1">
    <location>
        <begin position="1"/>
        <end position="24"/>
    </location>
</feature>
<organism evidence="2 3">
    <name type="scientific">Xenopus laevis</name>
    <name type="common">African clawed frog</name>
    <dbReference type="NCBI Taxonomy" id="8355"/>
    <lineage>
        <taxon>Eukaryota</taxon>
        <taxon>Metazoa</taxon>
        <taxon>Chordata</taxon>
        <taxon>Craniata</taxon>
        <taxon>Vertebrata</taxon>
        <taxon>Euteleostomi</taxon>
        <taxon>Amphibia</taxon>
        <taxon>Batrachia</taxon>
        <taxon>Anura</taxon>
        <taxon>Pipoidea</taxon>
        <taxon>Pipidae</taxon>
        <taxon>Xenopodinae</taxon>
        <taxon>Xenopus</taxon>
        <taxon>Xenopus</taxon>
    </lineage>
</organism>
<protein>
    <submittedName>
        <fullName evidence="2">Uncharacterized protein</fullName>
    </submittedName>
</protein>
<feature type="compositionally biased region" description="Basic and acidic residues" evidence="1">
    <location>
        <begin position="1"/>
        <end position="13"/>
    </location>
</feature>
<accession>A0A974BWJ3</accession>
<evidence type="ECO:0000313" key="2">
    <source>
        <dbReference type="EMBL" id="OCT61845.1"/>
    </source>
</evidence>
<reference evidence="3" key="1">
    <citation type="journal article" date="2016" name="Nature">
        <title>Genome evolution in the allotetraploid frog Xenopus laevis.</title>
        <authorList>
            <person name="Session A.M."/>
            <person name="Uno Y."/>
            <person name="Kwon T."/>
            <person name="Chapman J.A."/>
            <person name="Toyoda A."/>
            <person name="Takahashi S."/>
            <person name="Fukui A."/>
            <person name="Hikosaka A."/>
            <person name="Suzuki A."/>
            <person name="Kondo M."/>
            <person name="van Heeringen S.J."/>
            <person name="Quigley I."/>
            <person name="Heinz S."/>
            <person name="Ogino H."/>
            <person name="Ochi H."/>
            <person name="Hellsten U."/>
            <person name="Lyons J.B."/>
            <person name="Simakov O."/>
            <person name="Putnam N."/>
            <person name="Stites J."/>
            <person name="Kuroki Y."/>
            <person name="Tanaka T."/>
            <person name="Michiue T."/>
            <person name="Watanabe M."/>
            <person name="Bogdanovic O."/>
            <person name="Lister R."/>
            <person name="Georgiou G."/>
            <person name="Paranjpe S.S."/>
            <person name="van Kruijsbergen I."/>
            <person name="Shu S."/>
            <person name="Carlson J."/>
            <person name="Kinoshita T."/>
            <person name="Ohta Y."/>
            <person name="Mawaribuchi S."/>
            <person name="Jenkins J."/>
            <person name="Grimwood J."/>
            <person name="Schmutz J."/>
            <person name="Mitros T."/>
            <person name="Mozaffari S.V."/>
            <person name="Suzuki Y."/>
            <person name="Haramoto Y."/>
            <person name="Yamamoto T.S."/>
            <person name="Takagi C."/>
            <person name="Heald R."/>
            <person name="Miller K."/>
            <person name="Haudenschild C."/>
            <person name="Kitzman J."/>
            <person name="Nakayama T."/>
            <person name="Izutsu Y."/>
            <person name="Robert J."/>
            <person name="Fortriede J."/>
            <person name="Burns K."/>
            <person name="Lotay V."/>
            <person name="Karimi K."/>
            <person name="Yasuoka Y."/>
            <person name="Dichmann D.S."/>
            <person name="Flajnik M.F."/>
            <person name="Houston D.W."/>
            <person name="Shendure J."/>
            <person name="DuPasquier L."/>
            <person name="Vize P.D."/>
            <person name="Zorn A.M."/>
            <person name="Ito M."/>
            <person name="Marcotte E.M."/>
            <person name="Wallingford J.B."/>
            <person name="Ito Y."/>
            <person name="Asashima M."/>
            <person name="Ueno N."/>
            <person name="Matsuda Y."/>
            <person name="Veenstra G.J."/>
            <person name="Fujiyama A."/>
            <person name="Harland R.M."/>
            <person name="Taira M."/>
            <person name="Rokhsar D.S."/>
        </authorList>
    </citation>
    <scope>NUCLEOTIDE SEQUENCE [LARGE SCALE GENOMIC DNA]</scope>
    <source>
        <strain evidence="3">J</strain>
    </source>
</reference>
<sequence length="70" mass="8471">MRISEDQEKDEKVPSQSYKVDQKKHQEQRKLKTWKIRQTSENQVIHSCVVFHFALTLPRNIKNTIIMKYI</sequence>
<dbReference type="EMBL" id="CM004483">
    <property type="protein sequence ID" value="OCT61845.1"/>
    <property type="molecule type" value="Genomic_DNA"/>
</dbReference>
<evidence type="ECO:0000313" key="3">
    <source>
        <dbReference type="Proteomes" id="UP000694892"/>
    </source>
</evidence>